<evidence type="ECO:0000256" key="1">
    <source>
        <dbReference type="SAM" id="SignalP"/>
    </source>
</evidence>
<dbReference type="EMBL" id="JAEDAO010000001">
    <property type="protein sequence ID" value="MBK0391360.1"/>
    <property type="molecule type" value="Genomic_DNA"/>
</dbReference>
<dbReference type="InterPro" id="IPR013766">
    <property type="entry name" value="Thioredoxin_domain"/>
</dbReference>
<dbReference type="PROSITE" id="PS51352">
    <property type="entry name" value="THIOREDOXIN_2"/>
    <property type="match status" value="1"/>
</dbReference>
<reference evidence="3" key="1">
    <citation type="submission" date="2020-12" db="EMBL/GenBank/DDBJ databases">
        <title>Ramlibacter sp. nov., isolated from a freshwater alga, Cryptomonas.</title>
        <authorList>
            <person name="Kim H.M."/>
            <person name="Jeon C.O."/>
        </authorList>
    </citation>
    <scope>NUCLEOTIDE SEQUENCE</scope>
    <source>
        <strain evidence="3">CrO1</strain>
    </source>
</reference>
<evidence type="ECO:0000259" key="2">
    <source>
        <dbReference type="PROSITE" id="PS51352"/>
    </source>
</evidence>
<comment type="caution">
    <text evidence="3">The sequence shown here is derived from an EMBL/GenBank/DDBJ whole genome shotgun (WGS) entry which is preliminary data.</text>
</comment>
<dbReference type="InterPro" id="IPR000866">
    <property type="entry name" value="AhpC/TSA"/>
</dbReference>
<proteinExistence type="predicted"/>
<dbReference type="Pfam" id="PF00578">
    <property type="entry name" value="AhpC-TSA"/>
    <property type="match status" value="1"/>
</dbReference>
<evidence type="ECO:0000313" key="3">
    <source>
        <dbReference type="EMBL" id="MBK0391360.1"/>
    </source>
</evidence>
<gene>
    <name evidence="3" type="ORF">I8E28_02040</name>
</gene>
<dbReference type="InterPro" id="IPR050553">
    <property type="entry name" value="Thioredoxin_ResA/DsbE_sf"/>
</dbReference>
<name>A0A934UPR2_9BURK</name>
<accession>A0A934UPR2</accession>
<protein>
    <submittedName>
        <fullName evidence="3">TlpA family protein disulfide reductase</fullName>
    </submittedName>
</protein>
<keyword evidence="1" id="KW-0732">Signal</keyword>
<dbReference type="Gene3D" id="3.40.30.10">
    <property type="entry name" value="Glutaredoxin"/>
    <property type="match status" value="1"/>
</dbReference>
<feature type="domain" description="Thioredoxin" evidence="2">
    <location>
        <begin position="32"/>
        <end position="171"/>
    </location>
</feature>
<dbReference type="AlphaFoldDB" id="A0A934UPR2"/>
<feature type="chain" id="PRO_5037910263" evidence="1">
    <location>
        <begin position="24"/>
        <end position="171"/>
    </location>
</feature>
<dbReference type="RefSeq" id="WP_200786183.1">
    <property type="nucleotide sequence ID" value="NZ_JAEDAO010000001.1"/>
</dbReference>
<organism evidence="3 4">
    <name type="scientific">Ramlibacter algicola</name>
    <dbReference type="NCBI Taxonomy" id="2795217"/>
    <lineage>
        <taxon>Bacteria</taxon>
        <taxon>Pseudomonadati</taxon>
        <taxon>Pseudomonadota</taxon>
        <taxon>Betaproteobacteria</taxon>
        <taxon>Burkholderiales</taxon>
        <taxon>Comamonadaceae</taxon>
        <taxon>Ramlibacter</taxon>
    </lineage>
</organism>
<dbReference type="PANTHER" id="PTHR42852">
    <property type="entry name" value="THIOL:DISULFIDE INTERCHANGE PROTEIN DSBE"/>
    <property type="match status" value="1"/>
</dbReference>
<keyword evidence="4" id="KW-1185">Reference proteome</keyword>
<feature type="signal peptide" evidence="1">
    <location>
        <begin position="1"/>
        <end position="23"/>
    </location>
</feature>
<dbReference type="Proteomes" id="UP000617041">
    <property type="component" value="Unassembled WGS sequence"/>
</dbReference>
<dbReference type="CDD" id="cd02966">
    <property type="entry name" value="TlpA_like_family"/>
    <property type="match status" value="1"/>
</dbReference>
<dbReference type="GO" id="GO:0016491">
    <property type="term" value="F:oxidoreductase activity"/>
    <property type="evidence" value="ECO:0007669"/>
    <property type="project" value="InterPro"/>
</dbReference>
<dbReference type="PANTHER" id="PTHR42852:SF17">
    <property type="entry name" value="THIOREDOXIN-LIKE PROTEIN HI_1115"/>
    <property type="match status" value="1"/>
</dbReference>
<sequence>MDISRRRWLAAAAGAPWALPAFAEQGSQHRAWPRQRATPSLQLPALDGTTWSLAAARGKPVLLNWWASWCEPCRAEMPSLQQLAAQHQGQGLQVMAVNFKEGEHAVRKFLGATGLSLPVLYDRDGAAAKSFGVRIFPSTVGIDRQGRARFVVTGEVDWAGADARRWVAALL</sequence>
<dbReference type="SUPFAM" id="SSF52833">
    <property type="entry name" value="Thioredoxin-like"/>
    <property type="match status" value="1"/>
</dbReference>
<evidence type="ECO:0000313" key="4">
    <source>
        <dbReference type="Proteomes" id="UP000617041"/>
    </source>
</evidence>
<dbReference type="InterPro" id="IPR036249">
    <property type="entry name" value="Thioredoxin-like_sf"/>
</dbReference>
<dbReference type="GO" id="GO:0016209">
    <property type="term" value="F:antioxidant activity"/>
    <property type="evidence" value="ECO:0007669"/>
    <property type="project" value="InterPro"/>
</dbReference>